<dbReference type="AlphaFoldDB" id="A0A317QNV9"/>
<dbReference type="NCBIfam" id="TIGR02423">
    <property type="entry name" value="protocat_alph"/>
    <property type="match status" value="1"/>
</dbReference>
<comment type="similarity">
    <text evidence="1">Belongs to the intradiol ring-cleavage dioxygenase family.</text>
</comment>
<gene>
    <name evidence="6" type="ORF">JD79_03072</name>
</gene>
<dbReference type="SUPFAM" id="SSF49482">
    <property type="entry name" value="Aromatic compound dioxygenase"/>
    <property type="match status" value="1"/>
</dbReference>
<name>A0A317QNV9_9ACTN</name>
<comment type="caution">
    <text evidence="6">The sequence shown here is derived from an EMBL/GenBank/DDBJ whole genome shotgun (WGS) entry which is preliminary data.</text>
</comment>
<dbReference type="PANTHER" id="PTHR33711:SF9">
    <property type="entry name" value="PROTOCATECHUATE 3,4-DIOXYGENASE ALPHA CHAIN"/>
    <property type="match status" value="1"/>
</dbReference>
<evidence type="ECO:0000313" key="7">
    <source>
        <dbReference type="Proteomes" id="UP000246661"/>
    </source>
</evidence>
<dbReference type="GO" id="GO:0008199">
    <property type="term" value="F:ferric iron binding"/>
    <property type="evidence" value="ECO:0007669"/>
    <property type="project" value="InterPro"/>
</dbReference>
<evidence type="ECO:0000313" key="6">
    <source>
        <dbReference type="EMBL" id="PWW23895.1"/>
    </source>
</evidence>
<keyword evidence="7" id="KW-1185">Reference proteome</keyword>
<protein>
    <submittedName>
        <fullName evidence="6">Protocatechuate 3,4-dioxygenase alpha subunit</fullName>
    </submittedName>
</protein>
<keyword evidence="2 6" id="KW-0223">Dioxygenase</keyword>
<dbReference type="InterPro" id="IPR050770">
    <property type="entry name" value="Intradiol_RC_Dioxygenase"/>
</dbReference>
<accession>A0A317QNV9</accession>
<dbReference type="PANTHER" id="PTHR33711">
    <property type="entry name" value="DIOXYGENASE, PUTATIVE (AFU_ORTHOLOGUE AFUA_2G02910)-RELATED"/>
    <property type="match status" value="1"/>
</dbReference>
<sequence>MSSNPLEVPPDPAAPFQPRSGQRGTGFLTGPLRLGTTPSATVGPYLAIGLTWDDGIWAAAEGTAGGIWIRGSVFDGNGDVVPDAMVETWQADPDGGFPSPEDPRGAATYPGFRGYARAQTLSGGFEVFTLKPGRVPDGEGGLQAPHVDVSVFARGLLDRVVTRVYFADEAEANASDVVLQGLPEDRRETLLATPTDDGYRFDVHLQGDRETVFFAV</sequence>
<evidence type="ECO:0000256" key="4">
    <source>
        <dbReference type="SAM" id="MobiDB-lite"/>
    </source>
</evidence>
<dbReference type="OrthoDB" id="4417174at2"/>
<dbReference type="EMBL" id="QGTX01000001">
    <property type="protein sequence ID" value="PWW23895.1"/>
    <property type="molecule type" value="Genomic_DNA"/>
</dbReference>
<keyword evidence="3" id="KW-0560">Oxidoreductase</keyword>
<dbReference type="GO" id="GO:0018578">
    <property type="term" value="F:protocatechuate 3,4-dioxygenase activity"/>
    <property type="evidence" value="ECO:0007669"/>
    <property type="project" value="InterPro"/>
</dbReference>
<proteinExistence type="inferred from homology"/>
<dbReference type="Proteomes" id="UP000246661">
    <property type="component" value="Unassembled WGS sequence"/>
</dbReference>
<reference evidence="7" key="1">
    <citation type="submission" date="2018-05" db="EMBL/GenBank/DDBJ databases">
        <authorList>
            <person name="Klenk H.-P."/>
            <person name="Huntemann M."/>
            <person name="Clum A."/>
            <person name="Pillay M."/>
            <person name="Palaniappan K."/>
            <person name="Varghese N."/>
            <person name="Mikhailova N."/>
            <person name="Stamatis D."/>
            <person name="Reddy T."/>
            <person name="Daum C."/>
            <person name="Shapiro N."/>
            <person name="Ivanova N."/>
            <person name="Kyrpides N."/>
            <person name="Woyke T."/>
        </authorList>
    </citation>
    <scope>NUCLEOTIDE SEQUENCE [LARGE SCALE GENOMIC DNA]</scope>
    <source>
        <strain evidence="7">DSM 45417</strain>
    </source>
</reference>
<feature type="domain" description="Intradiol ring-cleavage dioxygenases" evidence="5">
    <location>
        <begin position="67"/>
        <end position="206"/>
    </location>
</feature>
<dbReference type="RefSeq" id="WP_110006204.1">
    <property type="nucleotide sequence ID" value="NZ_QGTX01000001.1"/>
</dbReference>
<evidence type="ECO:0000256" key="2">
    <source>
        <dbReference type="ARBA" id="ARBA00022964"/>
    </source>
</evidence>
<evidence type="ECO:0000256" key="3">
    <source>
        <dbReference type="ARBA" id="ARBA00023002"/>
    </source>
</evidence>
<evidence type="ECO:0000256" key="1">
    <source>
        <dbReference type="ARBA" id="ARBA00007825"/>
    </source>
</evidence>
<organism evidence="6 7">
    <name type="scientific">Geodermatophilus normandii</name>
    <dbReference type="NCBI Taxonomy" id="1137989"/>
    <lineage>
        <taxon>Bacteria</taxon>
        <taxon>Bacillati</taxon>
        <taxon>Actinomycetota</taxon>
        <taxon>Actinomycetes</taxon>
        <taxon>Geodermatophilales</taxon>
        <taxon>Geodermatophilaceae</taxon>
        <taxon>Geodermatophilus</taxon>
    </lineage>
</organism>
<dbReference type="Pfam" id="PF00775">
    <property type="entry name" value="Dioxygenase_C"/>
    <property type="match status" value="1"/>
</dbReference>
<evidence type="ECO:0000259" key="5">
    <source>
        <dbReference type="Pfam" id="PF00775"/>
    </source>
</evidence>
<dbReference type="InterPro" id="IPR012786">
    <property type="entry name" value="Protocat_dOase_a"/>
</dbReference>
<dbReference type="InterPro" id="IPR015889">
    <property type="entry name" value="Intradiol_dOase_core"/>
</dbReference>
<dbReference type="Gene3D" id="2.60.130.10">
    <property type="entry name" value="Aromatic compound dioxygenase"/>
    <property type="match status" value="1"/>
</dbReference>
<feature type="region of interest" description="Disordered" evidence="4">
    <location>
        <begin position="1"/>
        <end position="32"/>
    </location>
</feature>
<dbReference type="InterPro" id="IPR000627">
    <property type="entry name" value="Intradiol_dOase_C"/>
</dbReference>